<keyword evidence="5" id="KW-1185">Reference proteome</keyword>
<dbReference type="Proteomes" id="UP001162131">
    <property type="component" value="Unassembled WGS sequence"/>
</dbReference>
<dbReference type="PANTHER" id="PTHR46189:SF1">
    <property type="entry name" value="LD41958P"/>
    <property type="match status" value="1"/>
</dbReference>
<comment type="caution">
    <text evidence="4">The sequence shown here is derived from an EMBL/GenBank/DDBJ whole genome shotgun (WGS) entry which is preliminary data.</text>
</comment>
<evidence type="ECO:0000313" key="5">
    <source>
        <dbReference type="Proteomes" id="UP001162131"/>
    </source>
</evidence>
<evidence type="ECO:0000313" key="4">
    <source>
        <dbReference type="EMBL" id="CAG9310832.1"/>
    </source>
</evidence>
<dbReference type="SMART" id="SM00312">
    <property type="entry name" value="PX"/>
    <property type="match status" value="1"/>
</dbReference>
<dbReference type="InterPro" id="IPR036322">
    <property type="entry name" value="WD40_repeat_dom_sf"/>
</dbReference>
<dbReference type="EMBL" id="CAJZBQ010000003">
    <property type="protein sequence ID" value="CAG9310832.1"/>
    <property type="molecule type" value="Genomic_DNA"/>
</dbReference>
<accession>A0AAU9I9A2</accession>
<keyword evidence="1" id="KW-0853">WD repeat</keyword>
<dbReference type="SUPFAM" id="SSF64268">
    <property type="entry name" value="PX domain"/>
    <property type="match status" value="1"/>
</dbReference>
<evidence type="ECO:0000256" key="2">
    <source>
        <dbReference type="SAM" id="MobiDB-lite"/>
    </source>
</evidence>
<organism evidence="4 5">
    <name type="scientific">Blepharisma stoltei</name>
    <dbReference type="NCBI Taxonomy" id="1481888"/>
    <lineage>
        <taxon>Eukaryota</taxon>
        <taxon>Sar</taxon>
        <taxon>Alveolata</taxon>
        <taxon>Ciliophora</taxon>
        <taxon>Postciliodesmatophora</taxon>
        <taxon>Heterotrichea</taxon>
        <taxon>Heterotrichida</taxon>
        <taxon>Blepharismidae</taxon>
        <taxon>Blepharisma</taxon>
    </lineage>
</organism>
<dbReference type="SUPFAM" id="SSF50978">
    <property type="entry name" value="WD40 repeat-like"/>
    <property type="match status" value="1"/>
</dbReference>
<gene>
    <name evidence="4" type="ORF">BSTOLATCC_MIC2546</name>
</gene>
<dbReference type="SMART" id="SM00320">
    <property type="entry name" value="WD40"/>
    <property type="match status" value="5"/>
</dbReference>
<dbReference type="InterPro" id="IPR042234">
    <property type="entry name" value="WDFY1/WDFY2"/>
</dbReference>
<dbReference type="Pfam" id="PF00400">
    <property type="entry name" value="WD40"/>
    <property type="match status" value="1"/>
</dbReference>
<dbReference type="GO" id="GO:0035091">
    <property type="term" value="F:phosphatidylinositol binding"/>
    <property type="evidence" value="ECO:0007669"/>
    <property type="project" value="InterPro"/>
</dbReference>
<dbReference type="InterPro" id="IPR001680">
    <property type="entry name" value="WD40_rpt"/>
</dbReference>
<sequence length="491" mass="55979">MDSHLIQANVDRYKEGDNSVIYYEVRVFCRLNEAYWKVDKRYSEFEALMKKLSIKYHDIPSLPVKGFWQKYSSTFLTKRQDGINDFLTKILLNKDIVQSGELREFLEVERHVPDWKINSPNQISEILLELKPAEIVANNNQLVIGASSQGLINTMNKHIRSIGLSEGSSTSSYALFLLSPEEEKTYNEMWRIPSALNIECICWNENLTILAYGTYEGFVYCYLVKTEIGCSQYEEFCEYHIHGGKIIGIAINYRNSYMYTCSEDKRLVVTQLNGQTDTKDITISNKRPVSMKCDFIKERVYIGTSKGSVHIFDISQFQPRGIIVVETDLPSDLSALCVKNHSLIIAGSTSGDVCVYQQGEGERETIHRLVIGFKAKSQINSIVYSKGRREIIVGTSEGVIIVWNSANGKLNYAWTAHDAAVSTMTWVEKTGILYSGSNDGYVKIWRLPNTWCNANLNVAQSDEMVFPKRKVKKKANEQMERELDDLSGLKR</sequence>
<dbReference type="CDD" id="cd06093">
    <property type="entry name" value="PX_domain"/>
    <property type="match status" value="1"/>
</dbReference>
<dbReference type="InterPro" id="IPR015943">
    <property type="entry name" value="WD40/YVTN_repeat-like_dom_sf"/>
</dbReference>
<evidence type="ECO:0000256" key="1">
    <source>
        <dbReference type="PROSITE-ProRule" id="PRU00221"/>
    </source>
</evidence>
<dbReference type="PROSITE" id="PS50082">
    <property type="entry name" value="WD_REPEATS_2"/>
    <property type="match status" value="1"/>
</dbReference>
<dbReference type="Gene3D" id="2.130.10.10">
    <property type="entry name" value="YVTN repeat-like/Quinoprotein amine dehydrogenase"/>
    <property type="match status" value="1"/>
</dbReference>
<feature type="region of interest" description="Disordered" evidence="2">
    <location>
        <begin position="471"/>
        <end position="491"/>
    </location>
</feature>
<dbReference type="InterPro" id="IPR001683">
    <property type="entry name" value="PX_dom"/>
</dbReference>
<name>A0AAU9I9A2_9CILI</name>
<dbReference type="PROSITE" id="PS50294">
    <property type="entry name" value="WD_REPEATS_REGION"/>
    <property type="match status" value="1"/>
</dbReference>
<protein>
    <recommendedName>
        <fullName evidence="3">PX domain-containing protein</fullName>
    </recommendedName>
</protein>
<reference evidence="4" key="1">
    <citation type="submission" date="2021-09" db="EMBL/GenBank/DDBJ databases">
        <authorList>
            <consortium name="AG Swart"/>
            <person name="Singh M."/>
            <person name="Singh A."/>
            <person name="Seah K."/>
            <person name="Emmerich C."/>
        </authorList>
    </citation>
    <scope>NUCLEOTIDE SEQUENCE</scope>
    <source>
        <strain evidence="4">ATCC30299</strain>
    </source>
</reference>
<evidence type="ECO:0000259" key="3">
    <source>
        <dbReference type="PROSITE" id="PS50195"/>
    </source>
</evidence>
<dbReference type="InterPro" id="IPR036871">
    <property type="entry name" value="PX_dom_sf"/>
</dbReference>
<feature type="domain" description="PX" evidence="3">
    <location>
        <begin position="1"/>
        <end position="113"/>
    </location>
</feature>
<feature type="repeat" description="WD" evidence="1">
    <location>
        <begin position="414"/>
        <end position="447"/>
    </location>
</feature>
<dbReference type="PANTHER" id="PTHR46189">
    <property type="entry name" value="LD41958P"/>
    <property type="match status" value="1"/>
</dbReference>
<dbReference type="Gene3D" id="3.30.1520.10">
    <property type="entry name" value="Phox-like domain"/>
    <property type="match status" value="1"/>
</dbReference>
<dbReference type="PROSITE" id="PS50195">
    <property type="entry name" value="PX"/>
    <property type="match status" value="1"/>
</dbReference>
<proteinExistence type="predicted"/>
<dbReference type="GO" id="GO:0005769">
    <property type="term" value="C:early endosome"/>
    <property type="evidence" value="ECO:0007669"/>
    <property type="project" value="TreeGrafter"/>
</dbReference>
<dbReference type="Pfam" id="PF00787">
    <property type="entry name" value="PX"/>
    <property type="match status" value="1"/>
</dbReference>
<dbReference type="AlphaFoldDB" id="A0AAU9I9A2"/>